<dbReference type="GO" id="GO:0006508">
    <property type="term" value="P:proteolysis"/>
    <property type="evidence" value="ECO:0007669"/>
    <property type="project" value="UniProtKB-KW"/>
</dbReference>
<name>A0AAD4G9E0_BOLED</name>
<evidence type="ECO:0000259" key="9">
    <source>
        <dbReference type="Pfam" id="PF12359"/>
    </source>
</evidence>
<feature type="domain" description="DUF6606" evidence="10">
    <location>
        <begin position="10"/>
        <end position="270"/>
    </location>
</feature>
<gene>
    <name evidence="11" type="ORF">L210DRAFT_3558921</name>
</gene>
<dbReference type="InterPro" id="IPR022105">
    <property type="entry name" value="DUF3645"/>
</dbReference>
<dbReference type="PANTHER" id="PTHR13367:SF34">
    <property type="match status" value="1"/>
</dbReference>
<dbReference type="Pfam" id="PF12340">
    <property type="entry name" value="DUF3638"/>
    <property type="match status" value="1"/>
</dbReference>
<protein>
    <recommendedName>
        <fullName evidence="2">ubiquitinyl hydrolase 1</fullName>
        <ecNumber evidence="2">3.4.19.12</ecNumber>
    </recommendedName>
</protein>
<dbReference type="EC" id="3.4.19.12" evidence="2"/>
<evidence type="ECO:0000256" key="7">
    <source>
        <dbReference type="SAM" id="Coils"/>
    </source>
</evidence>
<reference evidence="11" key="1">
    <citation type="submission" date="2019-10" db="EMBL/GenBank/DDBJ databases">
        <authorList>
            <consortium name="DOE Joint Genome Institute"/>
            <person name="Kuo A."/>
            <person name="Miyauchi S."/>
            <person name="Kiss E."/>
            <person name="Drula E."/>
            <person name="Kohler A."/>
            <person name="Sanchez-Garcia M."/>
            <person name="Andreopoulos B."/>
            <person name="Barry K.W."/>
            <person name="Bonito G."/>
            <person name="Buee M."/>
            <person name="Carver A."/>
            <person name="Chen C."/>
            <person name="Cichocki N."/>
            <person name="Clum A."/>
            <person name="Culley D."/>
            <person name="Crous P.W."/>
            <person name="Fauchery L."/>
            <person name="Girlanda M."/>
            <person name="Hayes R."/>
            <person name="Keri Z."/>
            <person name="LaButti K."/>
            <person name="Lipzen A."/>
            <person name="Lombard V."/>
            <person name="Magnuson J."/>
            <person name="Maillard F."/>
            <person name="Morin E."/>
            <person name="Murat C."/>
            <person name="Nolan M."/>
            <person name="Ohm R."/>
            <person name="Pangilinan J."/>
            <person name="Pereira M."/>
            <person name="Perotto S."/>
            <person name="Peter M."/>
            <person name="Riley R."/>
            <person name="Sitrit Y."/>
            <person name="Stielow B."/>
            <person name="Szollosi G."/>
            <person name="Zifcakova L."/>
            <person name="Stursova M."/>
            <person name="Spatafora J.W."/>
            <person name="Tedersoo L."/>
            <person name="Vaario L.-M."/>
            <person name="Yamada A."/>
            <person name="Yan M."/>
            <person name="Wang P."/>
            <person name="Xu J."/>
            <person name="Bruns T."/>
            <person name="Baldrian P."/>
            <person name="Vilgalys R."/>
            <person name="Henrissat B."/>
            <person name="Grigoriev I.V."/>
            <person name="Hibbett D."/>
            <person name="Nagy L.G."/>
            <person name="Martin F.M."/>
        </authorList>
    </citation>
    <scope>NUCLEOTIDE SEQUENCE</scope>
    <source>
        <strain evidence="11">BED1</strain>
    </source>
</reference>
<dbReference type="PANTHER" id="PTHR13367">
    <property type="entry name" value="UBIQUITIN THIOESTERASE"/>
    <property type="match status" value="1"/>
</dbReference>
<evidence type="ECO:0000256" key="6">
    <source>
        <dbReference type="ARBA" id="ARBA00022807"/>
    </source>
</evidence>
<accession>A0AAD4G9E0</accession>
<organism evidence="11 12">
    <name type="scientific">Boletus edulis BED1</name>
    <dbReference type="NCBI Taxonomy" id="1328754"/>
    <lineage>
        <taxon>Eukaryota</taxon>
        <taxon>Fungi</taxon>
        <taxon>Dikarya</taxon>
        <taxon>Basidiomycota</taxon>
        <taxon>Agaricomycotina</taxon>
        <taxon>Agaricomycetes</taxon>
        <taxon>Agaricomycetidae</taxon>
        <taxon>Boletales</taxon>
        <taxon>Boletineae</taxon>
        <taxon>Boletaceae</taxon>
        <taxon>Boletoideae</taxon>
        <taxon>Boletus</taxon>
    </lineage>
</organism>
<evidence type="ECO:0000259" key="8">
    <source>
        <dbReference type="Pfam" id="PF12340"/>
    </source>
</evidence>
<evidence type="ECO:0000259" key="10">
    <source>
        <dbReference type="Pfam" id="PF20255"/>
    </source>
</evidence>
<dbReference type="Pfam" id="PF20255">
    <property type="entry name" value="DUF6606"/>
    <property type="match status" value="1"/>
</dbReference>
<evidence type="ECO:0000256" key="5">
    <source>
        <dbReference type="ARBA" id="ARBA00022801"/>
    </source>
</evidence>
<keyword evidence="12" id="KW-1185">Reference proteome</keyword>
<evidence type="ECO:0000256" key="2">
    <source>
        <dbReference type="ARBA" id="ARBA00012759"/>
    </source>
</evidence>
<evidence type="ECO:0000313" key="12">
    <source>
        <dbReference type="Proteomes" id="UP001194468"/>
    </source>
</evidence>
<dbReference type="Proteomes" id="UP001194468">
    <property type="component" value="Unassembled WGS sequence"/>
</dbReference>
<dbReference type="Pfam" id="PF12359">
    <property type="entry name" value="DUF3645"/>
    <property type="match status" value="1"/>
</dbReference>
<dbReference type="InterPro" id="IPR051346">
    <property type="entry name" value="OTU_Deubiquitinase"/>
</dbReference>
<dbReference type="InterPro" id="IPR046541">
    <property type="entry name" value="DUF6606"/>
</dbReference>
<keyword evidence="7" id="KW-0175">Coiled coil</keyword>
<keyword evidence="5" id="KW-0378">Hydrolase</keyword>
<keyword evidence="3" id="KW-0645">Protease</keyword>
<evidence type="ECO:0000313" key="11">
    <source>
        <dbReference type="EMBL" id="KAF8432269.1"/>
    </source>
</evidence>
<evidence type="ECO:0000256" key="1">
    <source>
        <dbReference type="ARBA" id="ARBA00000707"/>
    </source>
</evidence>
<keyword evidence="6" id="KW-0788">Thiol protease</keyword>
<comment type="caution">
    <text evidence="11">The sequence shown here is derived from an EMBL/GenBank/DDBJ whole genome shotgun (WGS) entry which is preliminary data.</text>
</comment>
<comment type="catalytic activity">
    <reaction evidence="1">
        <text>Thiol-dependent hydrolysis of ester, thioester, amide, peptide and isopeptide bonds formed by the C-terminal Gly of ubiquitin (a 76-residue protein attached to proteins as an intracellular targeting signal).</text>
        <dbReference type="EC" id="3.4.19.12"/>
    </reaction>
</comment>
<sequence>MEANLALEYIITHVFCPLRLPGADDHSFPNDQALIEAVVDAAHAYTRVVADASHSEWHSIENMLENLSATVRSAKLDTGLVMSQLDSMQQGGVLAFFIRAQNAGVLFKKQRDITVYAAFEVSPQASSVTMTGGKLLCSYPGPEIEVPNTVVGDTVFQSQLANFLFCMNEDALDKKTEGTAFESRDTTNPHLITSLLTGILRGVGRPATSVVRITKRIGDDVVISGKSPCPWRRSSLWLLVRVAIQTTLEPFPQGHESYKNFIIFFLARLTEEAIRADLPSDLLYFMSTKISQRTRKLGPLAPGWLTEAALGTCSRVREVLDDRWDQVQAARRASPPHTFSELDLNRDVQLSLSCSREYLAECLLNKDTVPAVLFHPDHRPRGTLDDFLSSDGTFFTEAFRAEPHVALYDVEFAVEQGIDAWVDDVTNVAEACVKLDVLADRYYCDALKTYANNPEQLSIMLLTTIELWIALDKLVLKEIPMLKDYNSDISAVPLANLLLRKSTSIGRLRRARQYLSRRHSRTDTKSSIFSQATSEETFAVRYYNQSSSLQELKGQIEEAALQEIDKKTEELKRANEQHAKVKLRADGIHHAYATLGATKRHAPNCRKCNLEGKLNSMKLEVYEWPLPDDDLRAAIVVFELACPLTFSTWRSTMFRLLVSLSKSHRPRGKRPFLLSDYHALQPYFSRRPRSHITLASSSRPVEHRTLFIPATEDQIRVENSLTFFGFNTWEGIPVANAFSKVDIKRYCTYELQEGPYCILQKYIDGTTHTSNQVVAGQAECPKELSIHEFLAFGHLRSRGSLQWLNILRELRDRSLSFRNTEVHLLVAQAIMQVGPRSGSLLNWHEELQQDTFGHALVDELESLVADIEANWLEGVTMNTISSLLSRLLEARPDEAVSERVVQLLRDVRMKTFSWVQELSDKLTRTPGEEELRGLLRDTAAICRSTFDVDPVIIEQLLNSPEDVEVLLSCAILIHDNLPTKVSALPAYSQLLLDRNRHLSLALENVLYDPNGVMVADSRDRGIHLAVGRVWPDYRPGSEWRPLPEPNSRYFLCTTASTMSQCSQVVHFNLLDGTLLVDGKPLGRLPNAVVQHPLYSLVFGEQVLDVIAGDLPGMDYTTRGMISGHQVYFSLRDTDLVIRAKRTVGGRSEVIQLIPRTKLENDFPAILLKGHIHWLNLSTSVMEFRPIDKPWEGSSENWSINCTPGQYRMRKGRQLLLDVRSPSWSVLSSLLKPLEAPQNLLVTASPINPDLPSSSLRLAVALPRYGLSFYLNENGNLQSHNIRDMVYDENQSTGTLFGLVNQLVLRPKLRDNINTSELVPRCVLIPEGEVSFRMDGHHVRVEVDTRGPALQRVTYQTYRIDTELNCLTGNISLTNKLYRAYLHALTSSGCSNDPLTGKSGTEEALGLLQSASCHSIIKFSARDAELLRLIASLRPLRSFHSRYRHVQVVHWLNLPIRSQHHNLYFAAKEIKNHVEKAQLFHDGWETDGLKNFPSHDDHLFTRSLLRTRHLLPSEPSEQPSRGDHDATYHCRDVISSDSAEHHAFMAAAAIYQWSVDTVAFPMTNLMDLVESWKSPLTSNAVFSFAYHRSWLHPRLPAIWINAYNALRESKKAQDRFSLLFSLSSMAYHSQELSPLVPIFLAFAVHPELRAENPLARSNYDLSDGHQPTQPVVSQLVTDCAHKFYLSPEKSIPARRGETSRAEVMKRQRQSYDARLHADANSVADQVVEAWPASRIPPTVSLNPDAYDCTQLNSSIRTLFQSCSRNVQLWEHLARVQDILRDLKARSRALPLPRYRFDPSLNIRFRTPPLVTLDQLMFIRPPPPVQPRDRLLHFIAGEMPSSSSGFHELQRLITTIQGNSTDSFQKQYASDLEASARHFCDEASRTLASQVVMEEPSGEEIELLKDYYRLCRDVFAEAVARIRDILGPLASNASDRALEQSGQWPRITTDTLVRCIASTSPINLTRPWKKCLTRLALLLLELQLARRLLHLASSGHYEEFYKELDNGRCDGWDPEAEPDWILIQLQGDFLIRRVQVDVANELVSPRSGDNTAMQLNMGEGKSSVIVPISVTKLADGDQLVRIVVPKALTTQMFQILVDRLSGITNRQIYYLPFSRSLTLGPEQVDALQSLMSECVRKRGVMIVQPDHVLSLKLVTVEKQLSSDRDTALPLLKLQTWLHSTARDILDESDEILHVRYQLIYAIGCQQAMEGFPERWTTTQQVLAAVRKHAVSLRTSFKEGIEYESGPPGSFPRIRILQPDAAEALISQIARDAMDGLLPNFNFQQLNSELRDAILSFLTEKDVFLPIFKSVEEYARRSTLWGGLLLLRGLLATDILLFAFRDQRLRVDYGLAPKRTMLAVPYRAKDVPAPKAELGHPDAAIVLTCLSYYYEGLTEEQLKISLQLLLSEDDPSVNYDLWIRDCPSVPHSLRNYMGINLDSSEQWTTLLIPSFSRNHATIDFFLAKVVFPKEAKEFPSKLACSGWDLAEKKERLVTGFSGTNDGQYLLPLHITQRDPDHQRGTNAKVLSYLLQPENDYYLSTAHENGQRQTTLKFLAILVAQEPEIRVLLDVGAQMLDLQNHKLAEEWLAISSNTSAALYFNEDDELTVLTRDGSTQLLLSSPFAQQLDQCIIYLDDAHTRGTDIKFPIGFRAAVTLGPKVTKDRLAQGCMRMRKLGHGHSLMFFAPLEVDRRIRSVARKGPQDVINTMDILHWTVRETCDDIQRRTPHWAQQGTTHETRYNAWSKYCTNELTPEQLSKHWLQPEVKSLVELYAPCNASHPTTFTIPEIRERCFNLGITSLSHEGGMDEEQEREIIREVEREQEVERPRGASPAKHSRHDQVVNFIKTGVIPNQPSVFHPIFTTLGNTSAVTNEPQVWSRWVLATEDFCRTIVTSKGSASSKVDEFLRPVQWILSSQTAVRQILIILSPYEVNQLLPDIRNSKHVHLHLYTPRMTKSMKPSDKLDLYSIPAVSSNWTPPQALMSQLGVFAGQLFLNDHASYIRLCRFFCVYTRMDEE</sequence>
<evidence type="ECO:0000256" key="4">
    <source>
        <dbReference type="ARBA" id="ARBA00022786"/>
    </source>
</evidence>
<dbReference type="EMBL" id="WHUW01000042">
    <property type="protein sequence ID" value="KAF8432269.1"/>
    <property type="molecule type" value="Genomic_DNA"/>
</dbReference>
<feature type="domain" description="DUF3638" evidence="8">
    <location>
        <begin position="2009"/>
        <end position="2230"/>
    </location>
</feature>
<reference evidence="11" key="2">
    <citation type="journal article" date="2020" name="Nat. Commun.">
        <title>Large-scale genome sequencing of mycorrhizal fungi provides insights into the early evolution of symbiotic traits.</title>
        <authorList>
            <person name="Miyauchi S."/>
            <person name="Kiss E."/>
            <person name="Kuo A."/>
            <person name="Drula E."/>
            <person name="Kohler A."/>
            <person name="Sanchez-Garcia M."/>
            <person name="Morin E."/>
            <person name="Andreopoulos B."/>
            <person name="Barry K.W."/>
            <person name="Bonito G."/>
            <person name="Buee M."/>
            <person name="Carver A."/>
            <person name="Chen C."/>
            <person name="Cichocki N."/>
            <person name="Clum A."/>
            <person name="Culley D."/>
            <person name="Crous P.W."/>
            <person name="Fauchery L."/>
            <person name="Girlanda M."/>
            <person name="Hayes R.D."/>
            <person name="Keri Z."/>
            <person name="LaButti K."/>
            <person name="Lipzen A."/>
            <person name="Lombard V."/>
            <person name="Magnuson J."/>
            <person name="Maillard F."/>
            <person name="Murat C."/>
            <person name="Nolan M."/>
            <person name="Ohm R.A."/>
            <person name="Pangilinan J."/>
            <person name="Pereira M.F."/>
            <person name="Perotto S."/>
            <person name="Peter M."/>
            <person name="Pfister S."/>
            <person name="Riley R."/>
            <person name="Sitrit Y."/>
            <person name="Stielow J.B."/>
            <person name="Szollosi G."/>
            <person name="Zifcakova L."/>
            <person name="Stursova M."/>
            <person name="Spatafora J.W."/>
            <person name="Tedersoo L."/>
            <person name="Vaario L.M."/>
            <person name="Yamada A."/>
            <person name="Yan M."/>
            <person name="Wang P."/>
            <person name="Xu J."/>
            <person name="Bruns T."/>
            <person name="Baldrian P."/>
            <person name="Vilgalys R."/>
            <person name="Dunand C."/>
            <person name="Henrissat B."/>
            <person name="Grigoriev I.V."/>
            <person name="Hibbett D."/>
            <person name="Nagy L.G."/>
            <person name="Martin F.M."/>
        </authorList>
    </citation>
    <scope>NUCLEOTIDE SEQUENCE</scope>
    <source>
        <strain evidence="11">BED1</strain>
    </source>
</reference>
<feature type="coiled-coil region" evidence="7">
    <location>
        <begin position="557"/>
        <end position="584"/>
    </location>
</feature>
<evidence type="ECO:0000256" key="3">
    <source>
        <dbReference type="ARBA" id="ARBA00022670"/>
    </source>
</evidence>
<feature type="domain" description="DUF3645" evidence="9">
    <location>
        <begin position="2350"/>
        <end position="2381"/>
    </location>
</feature>
<dbReference type="GO" id="GO:0004843">
    <property type="term" value="F:cysteine-type deubiquitinase activity"/>
    <property type="evidence" value="ECO:0007669"/>
    <property type="project" value="UniProtKB-EC"/>
</dbReference>
<proteinExistence type="predicted"/>
<dbReference type="InterPro" id="IPR022099">
    <property type="entry name" value="DUF3638"/>
</dbReference>
<keyword evidence="4" id="KW-0833">Ubl conjugation pathway</keyword>